<dbReference type="RefSeq" id="WP_209748171.1">
    <property type="nucleotide sequence ID" value="NZ_JBHSMH010000082.1"/>
</dbReference>
<dbReference type="Gene3D" id="3.40.50.300">
    <property type="entry name" value="P-loop containing nucleotide triphosphate hydrolases"/>
    <property type="match status" value="1"/>
</dbReference>
<protein>
    <submittedName>
        <fullName evidence="1">AAA family ATPase</fullName>
    </submittedName>
</protein>
<dbReference type="Pfam" id="PF13671">
    <property type="entry name" value="AAA_33"/>
    <property type="match status" value="1"/>
</dbReference>
<reference evidence="2" key="1">
    <citation type="journal article" date="2019" name="Int. J. Syst. Evol. Microbiol.">
        <title>The Global Catalogue of Microorganisms (GCM) 10K type strain sequencing project: providing services to taxonomists for standard genome sequencing and annotation.</title>
        <authorList>
            <consortium name="The Broad Institute Genomics Platform"/>
            <consortium name="The Broad Institute Genome Sequencing Center for Infectious Disease"/>
            <person name="Wu L."/>
            <person name="Ma J."/>
        </authorList>
    </citation>
    <scope>NUCLEOTIDE SEQUENCE [LARGE SCALE GENOMIC DNA]</scope>
    <source>
        <strain evidence="2">CCUG 57113</strain>
    </source>
</reference>
<evidence type="ECO:0000313" key="1">
    <source>
        <dbReference type="EMBL" id="MFC5470956.1"/>
    </source>
</evidence>
<comment type="caution">
    <text evidence="1">The sequence shown here is derived from an EMBL/GenBank/DDBJ whole genome shotgun (WGS) entry which is preliminary data.</text>
</comment>
<organism evidence="1 2">
    <name type="scientific">Cohnella suwonensis</name>
    <dbReference type="NCBI Taxonomy" id="696072"/>
    <lineage>
        <taxon>Bacteria</taxon>
        <taxon>Bacillati</taxon>
        <taxon>Bacillota</taxon>
        <taxon>Bacilli</taxon>
        <taxon>Bacillales</taxon>
        <taxon>Paenibacillaceae</taxon>
        <taxon>Cohnella</taxon>
    </lineage>
</organism>
<accession>A0ABW0M2D0</accession>
<dbReference type="InterPro" id="IPR027417">
    <property type="entry name" value="P-loop_NTPase"/>
</dbReference>
<name>A0ABW0M2D0_9BACL</name>
<proteinExistence type="predicted"/>
<dbReference type="EMBL" id="JBHSMH010000082">
    <property type="protein sequence ID" value="MFC5470956.1"/>
    <property type="molecule type" value="Genomic_DNA"/>
</dbReference>
<evidence type="ECO:0000313" key="2">
    <source>
        <dbReference type="Proteomes" id="UP001596105"/>
    </source>
</evidence>
<keyword evidence="2" id="KW-1185">Reference proteome</keyword>
<gene>
    <name evidence="1" type="ORF">ACFPPD_19905</name>
</gene>
<sequence length="194" mass="21284">MGKLVFFVGGAGAGKTTLAKAVAAKRGAALFDMDTLLRPAAEALMTQAGLDPTDRDSAAYKTLCRDLGYRLTMDAALENVAIGNDAFVVGPFTKELADPGWIVAQLSRLGDAARETETKVVVVHLKDESAYLDRIRARDSELDRWKLAHWKEFSKSLALRRPKWELPAGNVLFADNSAPFAPDNIDRIERFIYG</sequence>
<dbReference type="Proteomes" id="UP001596105">
    <property type="component" value="Unassembled WGS sequence"/>
</dbReference>
<dbReference type="SUPFAM" id="SSF52540">
    <property type="entry name" value="P-loop containing nucleoside triphosphate hydrolases"/>
    <property type="match status" value="1"/>
</dbReference>